<evidence type="ECO:0000259" key="5">
    <source>
        <dbReference type="PROSITE" id="PS50931"/>
    </source>
</evidence>
<dbReference type="Pfam" id="PF03466">
    <property type="entry name" value="LysR_substrate"/>
    <property type="match status" value="1"/>
</dbReference>
<organism evidence="6 7">
    <name type="scientific">Bifidobacterium xylocopae</name>
    <dbReference type="NCBI Taxonomy" id="2493119"/>
    <lineage>
        <taxon>Bacteria</taxon>
        <taxon>Bacillati</taxon>
        <taxon>Actinomycetota</taxon>
        <taxon>Actinomycetes</taxon>
        <taxon>Bifidobacteriales</taxon>
        <taxon>Bifidobacteriaceae</taxon>
        <taxon>Bifidobacterium</taxon>
    </lineage>
</organism>
<dbReference type="InterPro" id="IPR036388">
    <property type="entry name" value="WH-like_DNA-bd_sf"/>
</dbReference>
<dbReference type="RefSeq" id="WP_113853631.1">
    <property type="nucleotide sequence ID" value="NZ_PDCH01000009.1"/>
</dbReference>
<dbReference type="InterPro" id="IPR036390">
    <property type="entry name" value="WH_DNA-bd_sf"/>
</dbReference>
<evidence type="ECO:0000256" key="4">
    <source>
        <dbReference type="ARBA" id="ARBA00023163"/>
    </source>
</evidence>
<dbReference type="Gene3D" id="1.10.10.10">
    <property type="entry name" value="Winged helix-like DNA-binding domain superfamily/Winged helix DNA-binding domain"/>
    <property type="match status" value="1"/>
</dbReference>
<name>A0A366KBP7_9BIFI</name>
<evidence type="ECO:0000313" key="6">
    <source>
        <dbReference type="EMBL" id="RBP99155.1"/>
    </source>
</evidence>
<dbReference type="SUPFAM" id="SSF46785">
    <property type="entry name" value="Winged helix' DNA-binding domain"/>
    <property type="match status" value="1"/>
</dbReference>
<dbReference type="Proteomes" id="UP000252345">
    <property type="component" value="Unassembled WGS sequence"/>
</dbReference>
<dbReference type="InterPro" id="IPR000847">
    <property type="entry name" value="LysR_HTH_N"/>
</dbReference>
<proteinExistence type="inferred from homology"/>
<dbReference type="SUPFAM" id="SSF53850">
    <property type="entry name" value="Periplasmic binding protein-like II"/>
    <property type="match status" value="1"/>
</dbReference>
<dbReference type="PROSITE" id="PS50931">
    <property type="entry name" value="HTH_LYSR"/>
    <property type="match status" value="1"/>
</dbReference>
<dbReference type="PANTHER" id="PTHR30346:SF0">
    <property type="entry name" value="HCA OPERON TRANSCRIPTIONAL ACTIVATOR HCAR"/>
    <property type="match status" value="1"/>
</dbReference>
<evidence type="ECO:0000256" key="2">
    <source>
        <dbReference type="ARBA" id="ARBA00023015"/>
    </source>
</evidence>
<reference evidence="6 7" key="1">
    <citation type="submission" date="2017-10" db="EMBL/GenBank/DDBJ databases">
        <title>Bifidobacterium xylocopum sp. nov. and Bifidobacterium aemilianum sp. nov., from the carpenter bee (Xylocopa violacea) digestive tract.</title>
        <authorList>
            <person name="Alberoni D."/>
            <person name="Baffoni L."/>
            <person name="Di Gioia D."/>
            <person name="Gaggia F."/>
            <person name="Biavati B."/>
        </authorList>
    </citation>
    <scope>NUCLEOTIDE SEQUENCE [LARGE SCALE GENOMIC DNA]</scope>
    <source>
        <strain evidence="6 7">XV2</strain>
    </source>
</reference>
<feature type="domain" description="HTH lysR-type" evidence="5">
    <location>
        <begin position="5"/>
        <end position="65"/>
    </location>
</feature>
<comment type="caution">
    <text evidence="6">The sequence shown here is derived from an EMBL/GenBank/DDBJ whole genome shotgun (WGS) entry which is preliminary data.</text>
</comment>
<dbReference type="OrthoDB" id="9808620at2"/>
<accession>A0A366KBP7</accession>
<dbReference type="GO" id="GO:0032993">
    <property type="term" value="C:protein-DNA complex"/>
    <property type="evidence" value="ECO:0007669"/>
    <property type="project" value="TreeGrafter"/>
</dbReference>
<dbReference type="GO" id="GO:0003700">
    <property type="term" value="F:DNA-binding transcription factor activity"/>
    <property type="evidence" value="ECO:0007669"/>
    <property type="project" value="InterPro"/>
</dbReference>
<dbReference type="Pfam" id="PF00126">
    <property type="entry name" value="HTH_1"/>
    <property type="match status" value="1"/>
</dbReference>
<dbReference type="Gene3D" id="3.40.190.290">
    <property type="match status" value="1"/>
</dbReference>
<keyword evidence="3" id="KW-0238">DNA-binding</keyword>
<dbReference type="InterPro" id="IPR005119">
    <property type="entry name" value="LysR_subst-bd"/>
</dbReference>
<keyword evidence="4" id="KW-0804">Transcription</keyword>
<dbReference type="AlphaFoldDB" id="A0A366KBP7"/>
<dbReference type="GO" id="GO:0003677">
    <property type="term" value="F:DNA binding"/>
    <property type="evidence" value="ECO:0007669"/>
    <property type="project" value="UniProtKB-KW"/>
</dbReference>
<protein>
    <recommendedName>
        <fullName evidence="5">HTH lysR-type domain-containing protein</fullName>
    </recommendedName>
</protein>
<sequence length="316" mass="34279">MTQVENIRDLKLLVDLSHNHSFTETAYQAHLSQPTVSMAIKRLERQLGKPLVARQRFGAGGVQLTPAGLVAVRHAEQILAELDSLGAAVATTGRTLTRRIGLPPIISSLLNRDSHESRLPLAGLSGSLSLCTVGSGRLLEQMRRHQVDYGAVASVQDELAIPEVQIRRVITYPFGLAGSASAIRQLGDGPGQGLHVADLIRLPESTRFVTLNHEFIHADASDALLRRYIPASRIIEVADVETLKAITQAGVAFSFITSAGIEDGDGLTFLPFTDSQAPKFNIYLFHDQRRTSSPDVKADLRAFTAYADTQLATVRA</sequence>
<comment type="similarity">
    <text evidence="1">Belongs to the LysR transcriptional regulatory family.</text>
</comment>
<evidence type="ECO:0000256" key="1">
    <source>
        <dbReference type="ARBA" id="ARBA00009437"/>
    </source>
</evidence>
<keyword evidence="7" id="KW-1185">Reference proteome</keyword>
<dbReference type="EMBL" id="PDCH01000009">
    <property type="protein sequence ID" value="RBP99155.1"/>
    <property type="molecule type" value="Genomic_DNA"/>
</dbReference>
<evidence type="ECO:0000256" key="3">
    <source>
        <dbReference type="ARBA" id="ARBA00023125"/>
    </source>
</evidence>
<gene>
    <name evidence="6" type="ORF">CRD59_05180</name>
</gene>
<evidence type="ECO:0000313" key="7">
    <source>
        <dbReference type="Proteomes" id="UP000252345"/>
    </source>
</evidence>
<dbReference type="PANTHER" id="PTHR30346">
    <property type="entry name" value="TRANSCRIPTIONAL DUAL REGULATOR HCAR-RELATED"/>
    <property type="match status" value="1"/>
</dbReference>
<keyword evidence="2" id="KW-0805">Transcription regulation</keyword>
<dbReference type="PRINTS" id="PR00039">
    <property type="entry name" value="HTHLYSR"/>
</dbReference>